<sequence>MRAGLYILYPISLDDFEPLSPQVLSFHSIRATSQKLVSPSMRVPNATNNPNKVQLTRITHVYFDHPNLEAFTEFAEAWGFVEARRVGDTIYYRGYGRDQYVYVATKATTKAFRGAAFVAANKAEFDKAAKLPGATVSDLMNAPGGGQLVSFAPETNLYFHVIYGQTDREEPKEPPTATHDFQGPYNSALDKERKGRFQRYHEGPAMVHKLGHYGVICENFDSAIKWYTENFNFVYSDVLYSPDDEGTDIIAFMRLDRGKKFVDHHCVFLARQEKPGTGTYVHHTSYEIEDFDTQLLGHDWLRKKGYRSAWGVGRHILASQIFDYWRDTSGFKIEHYADGDVLNNTHKTGRDVAGAMAIWGPELPKDFMIDHSMLDD</sequence>
<dbReference type="InterPro" id="IPR029068">
    <property type="entry name" value="Glyas_Bleomycin-R_OHBP_Dase"/>
</dbReference>
<keyword evidence="3" id="KW-0223">Dioxygenase</keyword>
<dbReference type="GO" id="GO:0046491">
    <property type="term" value="P:L-methylmalonyl-CoA metabolic process"/>
    <property type="evidence" value="ECO:0007669"/>
    <property type="project" value="TreeGrafter"/>
</dbReference>
<evidence type="ECO:0000259" key="2">
    <source>
        <dbReference type="PROSITE" id="PS51819"/>
    </source>
</evidence>
<dbReference type="InterPro" id="IPR037523">
    <property type="entry name" value="VOC_core"/>
</dbReference>
<dbReference type="FunFam" id="3.10.180.10:FF:000034">
    <property type="entry name" value="Glyoxalase/Bleomycin resistance protein/Dihydroxybiphenyl dioxygenase"/>
    <property type="match status" value="1"/>
</dbReference>
<dbReference type="OrthoDB" id="3360610at2759"/>
<dbReference type="PANTHER" id="PTHR43048">
    <property type="entry name" value="METHYLMALONYL-COA EPIMERASE"/>
    <property type="match status" value="1"/>
</dbReference>
<evidence type="ECO:0000256" key="1">
    <source>
        <dbReference type="ARBA" id="ARBA00022723"/>
    </source>
</evidence>
<organism evidence="3 4">
    <name type="scientific">Phialocephala subalpina</name>
    <dbReference type="NCBI Taxonomy" id="576137"/>
    <lineage>
        <taxon>Eukaryota</taxon>
        <taxon>Fungi</taxon>
        <taxon>Dikarya</taxon>
        <taxon>Ascomycota</taxon>
        <taxon>Pezizomycotina</taxon>
        <taxon>Leotiomycetes</taxon>
        <taxon>Helotiales</taxon>
        <taxon>Mollisiaceae</taxon>
        <taxon>Phialocephala</taxon>
        <taxon>Phialocephala fortinii species complex</taxon>
    </lineage>
</organism>
<dbReference type="GO" id="GO:0004493">
    <property type="term" value="F:methylmalonyl-CoA epimerase activity"/>
    <property type="evidence" value="ECO:0007669"/>
    <property type="project" value="TreeGrafter"/>
</dbReference>
<evidence type="ECO:0000313" key="4">
    <source>
        <dbReference type="Proteomes" id="UP000184330"/>
    </source>
</evidence>
<dbReference type="FunFam" id="3.10.180.10:FF:000039">
    <property type="entry name" value="Trihydroxytoluene oxygenase (AFU_orthologue AFUA_8G02470)"/>
    <property type="match status" value="1"/>
</dbReference>
<dbReference type="InterPro" id="IPR051785">
    <property type="entry name" value="MMCE/EMCE_epimerase"/>
</dbReference>
<dbReference type="InterPro" id="IPR004360">
    <property type="entry name" value="Glyas_Fos-R_dOase_dom"/>
</dbReference>
<dbReference type="Gene3D" id="3.10.180.10">
    <property type="entry name" value="2,3-Dihydroxybiphenyl 1,2-Dioxygenase, domain 1"/>
    <property type="match status" value="2"/>
</dbReference>
<dbReference type="SUPFAM" id="SSF54593">
    <property type="entry name" value="Glyoxalase/Bleomycin resistance protein/Dihydroxybiphenyl dioxygenase"/>
    <property type="match status" value="1"/>
</dbReference>
<dbReference type="STRING" id="576137.A0A1L7WUW0"/>
<dbReference type="PANTHER" id="PTHR43048:SF3">
    <property type="entry name" value="METHYLMALONYL-COA EPIMERASE, MITOCHONDRIAL"/>
    <property type="match status" value="1"/>
</dbReference>
<dbReference type="PROSITE" id="PS51819">
    <property type="entry name" value="VOC"/>
    <property type="match status" value="1"/>
</dbReference>
<evidence type="ECO:0000313" key="3">
    <source>
        <dbReference type="EMBL" id="CZR56530.1"/>
    </source>
</evidence>
<dbReference type="Pfam" id="PF00903">
    <property type="entry name" value="Glyoxalase"/>
    <property type="match status" value="1"/>
</dbReference>
<dbReference type="CDD" id="cd07267">
    <property type="entry name" value="THT_Oxygenase_N"/>
    <property type="match status" value="1"/>
</dbReference>
<keyword evidence="1" id="KW-0479">Metal-binding</keyword>
<reference evidence="3 4" key="1">
    <citation type="submission" date="2016-03" db="EMBL/GenBank/DDBJ databases">
        <authorList>
            <person name="Ploux O."/>
        </authorList>
    </citation>
    <scope>NUCLEOTIDE SEQUENCE [LARGE SCALE GENOMIC DNA]</scope>
    <source>
        <strain evidence="3 4">UAMH 11012</strain>
    </source>
</reference>
<dbReference type="GO" id="GO:0051213">
    <property type="term" value="F:dioxygenase activity"/>
    <property type="evidence" value="ECO:0007669"/>
    <property type="project" value="UniProtKB-KW"/>
</dbReference>
<dbReference type="AlphaFoldDB" id="A0A1L7WUW0"/>
<protein>
    <submittedName>
        <fullName evidence="3">Related to 2,3-dihydroxybiphenyl-1,2-dioxygenase</fullName>
    </submittedName>
</protein>
<name>A0A1L7WUW0_9HELO</name>
<dbReference type="Proteomes" id="UP000184330">
    <property type="component" value="Unassembled WGS sequence"/>
</dbReference>
<keyword evidence="3" id="KW-0560">Oxidoreductase</keyword>
<proteinExistence type="predicted"/>
<dbReference type="GO" id="GO:0046872">
    <property type="term" value="F:metal ion binding"/>
    <property type="evidence" value="ECO:0007669"/>
    <property type="project" value="UniProtKB-KW"/>
</dbReference>
<accession>A0A1L7WUW0</accession>
<dbReference type="EMBL" id="FJOG01000008">
    <property type="protein sequence ID" value="CZR56530.1"/>
    <property type="molecule type" value="Genomic_DNA"/>
</dbReference>
<gene>
    <name evidence="3" type="ORF">PAC_06419</name>
</gene>
<dbReference type="GO" id="GO:0005739">
    <property type="term" value="C:mitochondrion"/>
    <property type="evidence" value="ECO:0007669"/>
    <property type="project" value="TreeGrafter"/>
</dbReference>
<keyword evidence="4" id="KW-1185">Reference proteome</keyword>
<feature type="domain" description="VOC" evidence="2">
    <location>
        <begin position="209"/>
        <end position="338"/>
    </location>
</feature>